<keyword evidence="1" id="KW-1133">Transmembrane helix</keyword>
<feature type="transmembrane region" description="Helical" evidence="1">
    <location>
        <begin position="37"/>
        <end position="60"/>
    </location>
</feature>
<feature type="signal peptide" evidence="2">
    <location>
        <begin position="1"/>
        <end position="21"/>
    </location>
</feature>
<keyword evidence="2" id="KW-0732">Signal</keyword>
<proteinExistence type="predicted"/>
<dbReference type="EMBL" id="MHQT01000005">
    <property type="protein sequence ID" value="OHA10091.1"/>
    <property type="molecule type" value="Genomic_DNA"/>
</dbReference>
<sequence length="110" mass="11548">MKPASWIILAIALLAPGVAFAQITHICDIIDIVNAAATWFGIFVFIVAVMAVLYAAFLYLTSAGNEETIKKAHTVLVYALIGIAVALLATSAAKIVQKTVGGTITTTCPR</sequence>
<gene>
    <name evidence="3" type="ORF">A3A44_00400</name>
</gene>
<keyword evidence="1" id="KW-0472">Membrane</keyword>
<evidence type="ECO:0000313" key="4">
    <source>
        <dbReference type="Proteomes" id="UP000178977"/>
    </source>
</evidence>
<organism evidence="3 4">
    <name type="scientific">Candidatus Sungbacteria bacterium RIFCSPLOWO2_01_FULL_60_25</name>
    <dbReference type="NCBI Taxonomy" id="1802281"/>
    <lineage>
        <taxon>Bacteria</taxon>
        <taxon>Candidatus Sungiibacteriota</taxon>
    </lineage>
</organism>
<accession>A0A1G2LH17</accession>
<evidence type="ECO:0000256" key="1">
    <source>
        <dbReference type="SAM" id="Phobius"/>
    </source>
</evidence>
<dbReference type="Proteomes" id="UP000178977">
    <property type="component" value="Unassembled WGS sequence"/>
</dbReference>
<reference evidence="3 4" key="1">
    <citation type="journal article" date="2016" name="Nat. Commun.">
        <title>Thousands of microbial genomes shed light on interconnected biogeochemical processes in an aquifer system.</title>
        <authorList>
            <person name="Anantharaman K."/>
            <person name="Brown C.T."/>
            <person name="Hug L.A."/>
            <person name="Sharon I."/>
            <person name="Castelle C.J."/>
            <person name="Probst A.J."/>
            <person name="Thomas B.C."/>
            <person name="Singh A."/>
            <person name="Wilkins M.J."/>
            <person name="Karaoz U."/>
            <person name="Brodie E.L."/>
            <person name="Williams K.H."/>
            <person name="Hubbard S.S."/>
            <person name="Banfield J.F."/>
        </authorList>
    </citation>
    <scope>NUCLEOTIDE SEQUENCE [LARGE SCALE GENOMIC DNA]</scope>
</reference>
<feature type="chain" id="PRO_5009583562" evidence="2">
    <location>
        <begin position="22"/>
        <end position="110"/>
    </location>
</feature>
<feature type="transmembrane region" description="Helical" evidence="1">
    <location>
        <begin position="72"/>
        <end position="93"/>
    </location>
</feature>
<keyword evidence="1" id="KW-0812">Transmembrane</keyword>
<evidence type="ECO:0000256" key="2">
    <source>
        <dbReference type="SAM" id="SignalP"/>
    </source>
</evidence>
<dbReference type="AlphaFoldDB" id="A0A1G2LH17"/>
<protein>
    <submittedName>
        <fullName evidence="3">Uncharacterized protein</fullName>
    </submittedName>
</protein>
<name>A0A1G2LH17_9BACT</name>
<comment type="caution">
    <text evidence="3">The sequence shown here is derived from an EMBL/GenBank/DDBJ whole genome shotgun (WGS) entry which is preliminary data.</text>
</comment>
<evidence type="ECO:0000313" key="3">
    <source>
        <dbReference type="EMBL" id="OHA10091.1"/>
    </source>
</evidence>